<feature type="transmembrane region" description="Helical" evidence="6">
    <location>
        <begin position="2895"/>
        <end position="2913"/>
    </location>
</feature>
<feature type="transmembrane region" description="Helical" evidence="6">
    <location>
        <begin position="1182"/>
        <end position="1202"/>
    </location>
</feature>
<feature type="transmembrane region" description="Helical" evidence="6">
    <location>
        <begin position="1654"/>
        <end position="1674"/>
    </location>
</feature>
<evidence type="ECO:0000313" key="8">
    <source>
        <dbReference type="EMBL" id="KAK1931475.1"/>
    </source>
</evidence>
<feature type="transmembrane region" description="Helical" evidence="6">
    <location>
        <begin position="187"/>
        <end position="209"/>
    </location>
</feature>
<name>A0AAD9LCK9_9STRA</name>
<feature type="transmembrane region" description="Helical" evidence="6">
    <location>
        <begin position="2925"/>
        <end position="2948"/>
    </location>
</feature>
<feature type="transmembrane region" description="Helical" evidence="6">
    <location>
        <begin position="2381"/>
        <end position="2402"/>
    </location>
</feature>
<feature type="region of interest" description="Disordered" evidence="5">
    <location>
        <begin position="525"/>
        <end position="547"/>
    </location>
</feature>
<feature type="transmembrane region" description="Helical" evidence="6">
    <location>
        <begin position="2233"/>
        <end position="2260"/>
    </location>
</feature>
<dbReference type="InterPro" id="IPR011992">
    <property type="entry name" value="EF-hand-dom_pair"/>
</dbReference>
<dbReference type="InterPro" id="IPR013057">
    <property type="entry name" value="AA_transpt_TM"/>
</dbReference>
<feature type="transmembrane region" description="Helical" evidence="6">
    <location>
        <begin position="1528"/>
        <end position="1546"/>
    </location>
</feature>
<feature type="transmembrane region" description="Helical" evidence="6">
    <location>
        <begin position="1241"/>
        <end position="1261"/>
    </location>
</feature>
<feature type="transmembrane region" description="Helical" evidence="6">
    <location>
        <begin position="2281"/>
        <end position="2301"/>
    </location>
</feature>
<accession>A0AAD9LCK9</accession>
<feature type="transmembrane region" description="Helical" evidence="6">
    <location>
        <begin position="1281"/>
        <end position="1303"/>
    </location>
</feature>
<feature type="transmembrane region" description="Helical" evidence="6">
    <location>
        <begin position="3113"/>
        <end position="3133"/>
    </location>
</feature>
<sequence>MSSNAKSAFFTMEDAKASFNLFCCVCGIGSLAMPSNYARAGPFYASIALAFMIFANTYATLKLSKVMLVAPSSVRTYGDLGEWALGKWGRFFTVVSQMGVCLLVPIAFLVLGSTLLDVLFPDSFSQIFWIIFMALMVVPVCLIPTLKESAGMAFAGCMGTIIADIIAVILLQWNLRGHDSIPSPDITIHQVLTCFGNLALAYGAAIVVPDLQREHSQPQRMPRVVVITILFISGFFVAIALAGYTAGGCQLSGNILYSIVSTSDPLGLAPLGFTADRGAVVMAYLFMQMHISIAFSTLMMPPFFMAERLILGMHKGPEIVRFNGEMDQANVDHDMELQDKQSYIQSSTPLEGANRQVSASSLVEKTEGRMSHLRVALEFGEEISEEELHAPYKNNPLHYIALRIAIIAILVIIAVVLRKRFIDLQDFTGATAHTTSCLLMPCIIYMRVSWKTMSILDKAASIIVIVVCAFTGFYVMIHAGEHLFAPSDDDTLFPYCEDEFMNEPKKSRRAYVLCAAAVLTEHSARKTRARQIDTGKTNDSNPSSKQHPRLASLDFLRLTTMSSNTKSAFFTMEDAKASFNLFCCVCGIGSLAMPSNYARAGPVFASIALAFMIFANTYATLKLSKVMLVAPSSVKTYGDLGEWALGKWGRFFTVVSQMGVCLLVPCAFLVLGSTLLDVLFPDSFSQIFWIIFMALMVVPVCLIPTLKESAGMAFAGCMGTIIADIIAVSVLQWNMRGHGSIPSPDVTLHQVLTCFGNLALAYGAAIVVPDLQREHSQPQRMPRVVVITILFISAFFVAVALAGYTAGGCQLSGNILYSIVSTSDPLGLAPLGFSADRGAVVMAYLFMQVHISIAFSTLMMPPFYMAERMILGMHKGPEIIPFNGEADQANVDLDLEIQEKRSYMQSSTPLDTANRQVSASSLVEKTEGRMSHLRVALEFGEEISEEELHAPYKNNPLRYIALRIAIIAILVIIAVLARKRFLDLEDFTGATAHTTSCLLLPLIIYLRVFWKSMSFLDKGASMLVIVVCAITGCYVMIHAGKELFTPSDDDTLFSYCEAEFQDEPLQPTVPAQAVTWNHVCHSAFGLVLVKSIPSPTKMPFFTVEDAKTSFNLFCCMYGIGTLGMPGNFSRAGPVIAIIAMAFMAFANIYASVKMSQVILLAPKSVKTFGDLGEWSMGWWGRFLCVVSQMGSCLLIPCVFLVLGGSLLDGLFPEAFSATVWIILMALMVLPVCLIPTLKEGAGAAFAGCMGTIIADVIGVAVVMHGMRGHPAVPSPDIKVSQVLGCFGNLALAYGAGIVIPDLQRQHSDPSRMPRVVLVTVSFISCLFLILASTAYSSVGCQISGNLLFTIYPDASTGMTSLGFKPSWGAVVLAYLFMQLHITIAFSVLINPAFYIAERLALGMHKRPTSDVETGINYTESATPAITQTDARRSSKMSYVSVADSEREFKDDPEAEAAEYRGGKNTLKYIALRVVIIIILVVLSIIFQDHFSDFADFVGASCITVNCILLPIVFYLLKAWRTIPIYEKAAAIIVTVVCFILGCYVTYTTGKSLFSPTDSDSEFAFCGPEYENKIYYNYTAEHEFVLVVCLLLFERALHLLEHRAAVSVKYQQLLSKAYRELMILGLIGLGLKLAKEVPSVNGSSATMTAFQVADLTIFILALALILQAVCIFLMLRKHNVQADRAELLSTADLAETVASPVFNWEEGAQEMVRLRLLRHLFLRRFELPELFPFAKYLRQAQNNQITHMTDVSAPMWLLLLVVAWMLERITAALNYGEPALTMRRGLVLVLIGFSWALLLLHTAVFVYFRSCVNQLLEAAGISADQNSMARHLRTIAQEEARAWTQEDAGNALLVMQKMQEWHEAPRRANLNSRPRSNKCDIYSETIPVIDIRYFSRNSWHFTVMMLLMLNGFYLAFVAQCVVYQLGAVYTNLGILEVLAIPIPLVLNTFLLQPQIFRSFVLVSSIFRVDGVTLNEVVNHFREIVELRSEFAVLLWENMQANKISIRELQSELQARDSDHSGSIDVEKMRGVLRACGLHLSSFRFNSVARLLFEIQEMKIDYSQLLKLVTIAQSEELNDTEQSVLIHHHPLLRLSALSDEGENGNGFISNDNSYFPPSPVLSTSVPLRVTPENVARANEDTTTARFTVGAPVLPTHPLLKRNDSKFQGMSSRTLCDLSVSNFPPATQGTSFSNSTMARSALFTMEDAKAAFNLFCCVYGIGTLGMPGNFSRAGPVIAVLAMAFMAFANTYSSVAICRVMLLAPRSVRTYGDLGEWCMGKPGRYLSVISQMGNCLLVPCVFLVLGGTLLDGLFPDAFSGSVWIILMALACLPVCLVPTLKEGAGAAFAGCMGTLIADAIGVGVVMHGMRGHPSVPSPDTNFKQVAGAFGNLALAYGAGIVIPALQRQHSDPTRMPRVVGVTIAFISCCFLVLASTAYSSVGCQISGNLLWSIYPNAETGLTTLGFKSDWGMVVLAYLFMQLHITIAFSVILNPAFYIAERLVLGMHKAPVADMESNMLSYADAATPADGAEHSEKESRVSKRSYISVADNENVHLGEPDAEAAEYRGANTIKYVILRIVMIVLLVIASVLLKDHFSDLADFAGASCITVNSILLPIVFLLKKKWTSLPMWEKAPALTVVVVCFCLGCYVTYTSGKNLFAPSDDDTSFPFCAPEFENDVFHFLTSTFAIFHSSLPPPHTARDLTARTAMPRKALFTAEDAKAAFNLFCCVYGIGTLGMPGNFSRAGPFIAVIAMIFMAFANVYGAVAICRVMLLAPSSVKTYGDLGEWAMGKPGRYLSVISQMANCLLVPCVFLVLGGTLLDGLFPEAFSATTWIILMALSCMPVCLVPTLKEGAGAAFAGCMGTIITDVIGVAVVMYGMRGHPSIPKPDLNFKQVAGAFGNLALAYGAGIVIPALQRQHSDPTRMPRVVGVTMTFISCCFLVLASTAYSSIGCQISGNLLYAIYPDAETGLTTLGFKSDWGMVVLAYLFMQLHITIAFSVILNPAFYIAERILLGMHKAPVADVENNLLNYGDMATPGDAAERSEKQSHTSRVSKRRSFISVADNENVHLDDPEAEAAEYRGANAIKYIILRLIIITILVIASIILKDHFHDLADFAGASCITVNSIILPIVFLLKKRWNVMPIWEKAPALTVVVVCFCLGCYVTYTSGKNLFAPSDDDKAFPFCAPEFENDVYYNYTAEHEG</sequence>
<feature type="transmembrane region" description="Helical" evidence="6">
    <location>
        <begin position="1371"/>
        <end position="1396"/>
    </location>
</feature>
<dbReference type="SUPFAM" id="SSF47473">
    <property type="entry name" value="EF-hand"/>
    <property type="match status" value="1"/>
</dbReference>
<feature type="transmembrane region" description="Helical" evidence="6">
    <location>
        <begin position="2792"/>
        <end position="2812"/>
    </location>
</feature>
<dbReference type="Pfam" id="PF01490">
    <property type="entry name" value="Aa_trans"/>
    <property type="match status" value="5"/>
</dbReference>
<gene>
    <name evidence="8" type="ORF">P3T76_013231</name>
</gene>
<evidence type="ECO:0000256" key="2">
    <source>
        <dbReference type="ARBA" id="ARBA00022692"/>
    </source>
</evidence>
<feature type="transmembrane region" description="Helical" evidence="6">
    <location>
        <begin position="603"/>
        <end position="621"/>
    </location>
</feature>
<feature type="transmembrane region" description="Helical" evidence="6">
    <location>
        <begin position="1315"/>
        <end position="1338"/>
    </location>
</feature>
<dbReference type="GO" id="GO:0015179">
    <property type="term" value="F:L-amino acid transmembrane transporter activity"/>
    <property type="evidence" value="ECO:0007669"/>
    <property type="project" value="TreeGrafter"/>
</dbReference>
<dbReference type="InterPro" id="IPR002048">
    <property type="entry name" value="EF_hand_dom"/>
</dbReference>
<feature type="transmembrane region" description="Helical" evidence="6">
    <location>
        <begin position="91"/>
        <end position="115"/>
    </location>
</feature>
<evidence type="ECO:0000259" key="7">
    <source>
        <dbReference type="PROSITE" id="PS50222"/>
    </source>
</evidence>
<feature type="transmembrane region" description="Helical" evidence="6">
    <location>
        <begin position="2340"/>
        <end position="2361"/>
    </location>
</feature>
<feature type="transmembrane region" description="Helical" evidence="6">
    <location>
        <begin position="2470"/>
        <end position="2495"/>
    </location>
</feature>
<feature type="transmembrane region" description="Helical" evidence="6">
    <location>
        <begin position="1931"/>
        <end position="1950"/>
    </location>
</feature>
<feature type="transmembrane region" description="Helical" evidence="6">
    <location>
        <begin position="2981"/>
        <end position="3006"/>
    </location>
</feature>
<protein>
    <submittedName>
        <fullName evidence="8">Amino acid transporter AVT1E</fullName>
    </submittedName>
</protein>
<feature type="transmembrane region" description="Helical" evidence="6">
    <location>
        <begin position="153"/>
        <end position="175"/>
    </location>
</feature>
<keyword evidence="4 6" id="KW-0472">Membrane</keyword>
<dbReference type="PANTHER" id="PTHR22950:SF349">
    <property type="entry name" value="AMINO ACID TRANSPORTER TRANSMEMBRANE DOMAIN-CONTAINING PROTEIN"/>
    <property type="match status" value="1"/>
</dbReference>
<feature type="transmembrane region" description="Helical" evidence="6">
    <location>
        <begin position="747"/>
        <end position="771"/>
    </location>
</feature>
<feature type="transmembrane region" description="Helical" evidence="6">
    <location>
        <begin position="2571"/>
        <end position="2592"/>
    </location>
</feature>
<feature type="transmembrane region" description="Helical" evidence="6">
    <location>
        <begin position="3145"/>
        <end position="3163"/>
    </location>
</feature>
<dbReference type="GO" id="GO:0005774">
    <property type="term" value="C:vacuolar membrane"/>
    <property type="evidence" value="ECO:0007669"/>
    <property type="project" value="TreeGrafter"/>
</dbReference>
<evidence type="ECO:0000256" key="5">
    <source>
        <dbReference type="SAM" id="MobiDB-lite"/>
    </source>
</evidence>
<feature type="transmembrane region" description="Helical" evidence="6">
    <location>
        <begin position="2630"/>
        <end position="2648"/>
    </location>
</feature>
<feature type="transmembrane region" description="Helical" evidence="6">
    <location>
        <begin position="3086"/>
        <end position="3107"/>
    </location>
</feature>
<feature type="transmembrane region" description="Helical" evidence="6">
    <location>
        <begin position="713"/>
        <end position="735"/>
    </location>
</feature>
<evidence type="ECO:0000256" key="3">
    <source>
        <dbReference type="ARBA" id="ARBA00022989"/>
    </source>
</evidence>
<feature type="transmembrane region" description="Helical" evidence="6">
    <location>
        <begin position="2598"/>
        <end position="2618"/>
    </location>
</feature>
<feature type="transmembrane region" description="Helical" evidence="6">
    <location>
        <begin position="1900"/>
        <end position="1925"/>
    </location>
</feature>
<feature type="transmembrane region" description="Helical" evidence="6">
    <location>
        <begin position="2207"/>
        <end position="2227"/>
    </location>
</feature>
<feature type="transmembrane region" description="Helical" evidence="6">
    <location>
        <begin position="397"/>
        <end position="417"/>
    </location>
</feature>
<comment type="caution">
    <text evidence="8">The sequence shown here is derived from an EMBL/GenBank/DDBJ whole genome shotgun (WGS) entry which is preliminary data.</text>
</comment>
<evidence type="ECO:0000313" key="9">
    <source>
        <dbReference type="Proteomes" id="UP001259832"/>
    </source>
</evidence>
<feature type="transmembrane region" description="Helical" evidence="6">
    <location>
        <begin position="841"/>
        <end position="865"/>
    </location>
</feature>
<dbReference type="EMBL" id="JASMQC010000034">
    <property type="protein sequence ID" value="KAK1931475.1"/>
    <property type="molecule type" value="Genomic_DNA"/>
</dbReference>
<feature type="transmembrane region" description="Helical" evidence="6">
    <location>
        <begin position="459"/>
        <end position="477"/>
    </location>
</feature>
<feature type="transmembrane region" description="Helical" evidence="6">
    <location>
        <begin position="281"/>
        <end position="304"/>
    </location>
</feature>
<evidence type="ECO:0000256" key="6">
    <source>
        <dbReference type="SAM" id="Phobius"/>
    </source>
</evidence>
<feature type="transmembrane region" description="Helical" evidence="6">
    <location>
        <begin position="990"/>
        <end position="1010"/>
    </location>
</feature>
<dbReference type="GO" id="GO:0005509">
    <property type="term" value="F:calcium ion binding"/>
    <property type="evidence" value="ECO:0007669"/>
    <property type="project" value="InterPro"/>
</dbReference>
<feature type="transmembrane region" description="Helical" evidence="6">
    <location>
        <begin position="783"/>
        <end position="804"/>
    </location>
</feature>
<dbReference type="PROSITE" id="PS50222">
    <property type="entry name" value="EF_HAND_2"/>
    <property type="match status" value="1"/>
</dbReference>
<feature type="transmembrane region" description="Helical" evidence="6">
    <location>
        <begin position="221"/>
        <end position="243"/>
    </location>
</feature>
<feature type="transmembrane region" description="Helical" evidence="6">
    <location>
        <begin position="687"/>
        <end position="706"/>
    </location>
</feature>
<evidence type="ECO:0000256" key="1">
    <source>
        <dbReference type="ARBA" id="ARBA00004141"/>
    </source>
</evidence>
<feature type="transmembrane region" description="Helical" evidence="6">
    <location>
        <begin position="2744"/>
        <end position="2771"/>
    </location>
</feature>
<feature type="transmembrane region" description="Helical" evidence="6">
    <location>
        <begin position="2414"/>
        <end position="2437"/>
    </location>
</feature>
<feature type="transmembrane region" description="Helical" evidence="6">
    <location>
        <begin position="1022"/>
        <end position="1040"/>
    </location>
</feature>
<feature type="transmembrane region" description="Helical" evidence="6">
    <location>
        <begin position="1744"/>
        <end position="1765"/>
    </location>
</feature>
<feature type="transmembrane region" description="Helical" evidence="6">
    <location>
        <begin position="1214"/>
        <end position="1234"/>
    </location>
</feature>
<feature type="transmembrane region" description="Helical" evidence="6">
    <location>
        <begin position="1131"/>
        <end position="1150"/>
    </location>
</feature>
<organism evidence="8 9">
    <name type="scientific">Phytophthora citrophthora</name>
    <dbReference type="NCBI Taxonomy" id="4793"/>
    <lineage>
        <taxon>Eukaryota</taxon>
        <taxon>Sar</taxon>
        <taxon>Stramenopiles</taxon>
        <taxon>Oomycota</taxon>
        <taxon>Peronosporomycetes</taxon>
        <taxon>Peronosporales</taxon>
        <taxon>Peronosporaceae</taxon>
        <taxon>Phytophthora</taxon>
    </lineage>
</organism>
<feature type="transmembrane region" description="Helical" evidence="6">
    <location>
        <begin position="1785"/>
        <end position="1807"/>
    </location>
</feature>
<feature type="transmembrane region" description="Helical" evidence="6">
    <location>
        <begin position="1493"/>
        <end position="1516"/>
    </location>
</feature>
<feature type="domain" description="EF-hand" evidence="7">
    <location>
        <begin position="2002"/>
        <end position="2037"/>
    </location>
</feature>
<keyword evidence="2 6" id="KW-0812">Transmembrane</keyword>
<feature type="compositionally biased region" description="Polar residues" evidence="5">
    <location>
        <begin position="534"/>
        <end position="545"/>
    </location>
</feature>
<feature type="transmembrane region" description="Helical" evidence="6">
    <location>
        <begin position="960"/>
        <end position="978"/>
    </location>
</feature>
<reference evidence="8" key="1">
    <citation type="submission" date="2023-08" db="EMBL/GenBank/DDBJ databases">
        <title>Reference Genome Resource for the Citrus Pathogen Phytophthora citrophthora.</title>
        <authorList>
            <person name="Moller H."/>
            <person name="Coetzee B."/>
            <person name="Rose L.J."/>
            <person name="Van Niekerk J.M."/>
        </authorList>
    </citation>
    <scope>NUCLEOTIDE SEQUENCE</scope>
    <source>
        <strain evidence="8">STE-U-9442</strain>
    </source>
</reference>
<feature type="transmembrane region" description="Helical" evidence="6">
    <location>
        <begin position="2824"/>
        <end position="2844"/>
    </location>
</feature>
<evidence type="ECO:0000256" key="4">
    <source>
        <dbReference type="ARBA" id="ARBA00023136"/>
    </source>
</evidence>
<dbReference type="PANTHER" id="PTHR22950">
    <property type="entry name" value="AMINO ACID TRANSPORTER"/>
    <property type="match status" value="1"/>
</dbReference>
<feature type="transmembrane region" description="Helical" evidence="6">
    <location>
        <begin position="127"/>
        <end position="146"/>
    </location>
</feature>
<feature type="transmembrane region" description="Helical" evidence="6">
    <location>
        <begin position="429"/>
        <end position="447"/>
    </location>
</feature>
<proteinExistence type="predicted"/>
<feature type="transmembrane region" description="Helical" evidence="6">
    <location>
        <begin position="651"/>
        <end position="675"/>
    </location>
</feature>
<keyword evidence="9" id="KW-1185">Reference proteome</keyword>
<keyword evidence="3 6" id="KW-1133">Transmembrane helix</keyword>
<feature type="transmembrane region" description="Helical" evidence="6">
    <location>
        <begin position="1469"/>
        <end position="1487"/>
    </location>
</feature>
<comment type="subcellular location">
    <subcellularLocation>
        <location evidence="1">Membrane</location>
        <topology evidence="1">Multi-pass membrane protein</topology>
    </subcellularLocation>
</comment>
<feature type="transmembrane region" description="Helical" evidence="6">
    <location>
        <begin position="2313"/>
        <end position="2333"/>
    </location>
</feature>
<feature type="transmembrane region" description="Helical" evidence="6">
    <location>
        <begin position="2851"/>
        <end position="2875"/>
    </location>
</feature>
<dbReference type="Proteomes" id="UP001259832">
    <property type="component" value="Unassembled WGS sequence"/>
</dbReference>